<evidence type="ECO:0000256" key="1">
    <source>
        <dbReference type="ARBA" id="ARBA00005854"/>
    </source>
</evidence>
<organism evidence="7">
    <name type="scientific">Fusobacterium hwasookii ChDC F174</name>
    <dbReference type="NCBI Taxonomy" id="1307442"/>
    <lineage>
        <taxon>Bacteria</taxon>
        <taxon>Fusobacteriati</taxon>
        <taxon>Fusobacteriota</taxon>
        <taxon>Fusobacteriia</taxon>
        <taxon>Fusobacteriales</taxon>
        <taxon>Fusobacteriaceae</taxon>
        <taxon>Fusobacterium</taxon>
    </lineage>
</organism>
<gene>
    <name evidence="7" type="ORF">RN87_05565</name>
</gene>
<dbReference type="GO" id="GO:0051287">
    <property type="term" value="F:NAD binding"/>
    <property type="evidence" value="ECO:0007669"/>
    <property type="project" value="InterPro"/>
</dbReference>
<evidence type="ECO:0000259" key="5">
    <source>
        <dbReference type="Pfam" id="PF00389"/>
    </source>
</evidence>
<protein>
    <submittedName>
        <fullName evidence="7">Hydroxyacid dehydrogenase</fullName>
    </submittedName>
</protein>
<dbReference type="EMBL" id="CP013331">
    <property type="protein sequence ID" value="ALQ39995.1"/>
    <property type="molecule type" value="Genomic_DNA"/>
</dbReference>
<dbReference type="PROSITE" id="PS00065">
    <property type="entry name" value="D_2_HYDROXYACID_DH_1"/>
    <property type="match status" value="1"/>
</dbReference>
<reference evidence="7 8" key="1">
    <citation type="submission" date="2015-11" db="EMBL/GenBank/DDBJ databases">
        <authorList>
            <person name="Zhang Y."/>
            <person name="Guo Z."/>
        </authorList>
    </citation>
    <scope>NUCLEOTIDE SEQUENCE [LARGE SCALE GENOMIC DNA]</scope>
    <source>
        <strain evidence="7 8">ChDC F174</strain>
    </source>
</reference>
<dbReference type="InterPro" id="IPR058205">
    <property type="entry name" value="D-LDH-like"/>
</dbReference>
<accession>A0A0S2ZM59</accession>
<dbReference type="InterPro" id="IPR006140">
    <property type="entry name" value="D-isomer_DH_NAD-bd"/>
</dbReference>
<dbReference type="AlphaFoldDB" id="A0A0S2ZM59"/>
<keyword evidence="2 4" id="KW-0560">Oxidoreductase</keyword>
<dbReference type="InterPro" id="IPR006139">
    <property type="entry name" value="D-isomer_2_OHA_DH_cat_dom"/>
</dbReference>
<evidence type="ECO:0000256" key="2">
    <source>
        <dbReference type="ARBA" id="ARBA00023002"/>
    </source>
</evidence>
<proteinExistence type="inferred from homology"/>
<keyword evidence="3" id="KW-0520">NAD</keyword>
<evidence type="ECO:0000259" key="6">
    <source>
        <dbReference type="Pfam" id="PF02826"/>
    </source>
</evidence>
<dbReference type="FunFam" id="3.40.50.720:FF:000292">
    <property type="entry name" value="Putative D-lactate dehydrogenase"/>
    <property type="match status" value="1"/>
</dbReference>
<dbReference type="Pfam" id="PF00389">
    <property type="entry name" value="2-Hacid_dh"/>
    <property type="match status" value="1"/>
</dbReference>
<dbReference type="GO" id="GO:0008720">
    <property type="term" value="F:D-lactate dehydrogenase (NAD+) activity"/>
    <property type="evidence" value="ECO:0007669"/>
    <property type="project" value="TreeGrafter"/>
</dbReference>
<evidence type="ECO:0000313" key="7">
    <source>
        <dbReference type="EMBL" id="ALQ39995.1"/>
    </source>
</evidence>
<sequence>MKKTRIIFFDIKDYDREFFEKYGKNYNFEMSFFKSRLSLENVHLTKGYDVVCAFTNDDIGKETIDAMAENGVRLLAMRCAGFNNVSLKDIHNRFKVVRVPAYSPHAIAEYTVGLILAVNRKINKAYVRTREGNFSINGLMGVDLYGKTAGIIGTGKIGQILIKILKGFDMKVIAYDLFPNQKVAEELGFEYVSLDELYANSDIISLNCPLTKDTQYMINRRSMLKMKDGVILVNTGRGQLIDSADLVEALKDKKVGAVALDVYEEEEDYFFEDKSTQVIEDDILGRLLSFYNVLITSHQAYFTKEAVEAITVTTLNNIKDFVEDKPLVNEVPQN</sequence>
<dbReference type="InterPro" id="IPR029752">
    <property type="entry name" value="D-isomer_DH_CS1"/>
</dbReference>
<dbReference type="PROSITE" id="PS00670">
    <property type="entry name" value="D_2_HYDROXYACID_DH_2"/>
    <property type="match status" value="1"/>
</dbReference>
<dbReference type="Gene3D" id="3.40.50.720">
    <property type="entry name" value="NAD(P)-binding Rossmann-like Domain"/>
    <property type="match status" value="2"/>
</dbReference>
<dbReference type="PANTHER" id="PTHR43026">
    <property type="entry name" value="2-HYDROXYACID DEHYDROGENASE HOMOLOG 1-RELATED"/>
    <property type="match status" value="1"/>
</dbReference>
<dbReference type="SUPFAM" id="SSF51735">
    <property type="entry name" value="NAD(P)-binding Rossmann-fold domains"/>
    <property type="match status" value="1"/>
</dbReference>
<evidence type="ECO:0000256" key="3">
    <source>
        <dbReference type="ARBA" id="ARBA00023027"/>
    </source>
</evidence>
<dbReference type="InterPro" id="IPR036291">
    <property type="entry name" value="NAD(P)-bd_dom_sf"/>
</dbReference>
<dbReference type="PROSITE" id="PS00671">
    <property type="entry name" value="D_2_HYDROXYACID_DH_3"/>
    <property type="match status" value="1"/>
</dbReference>
<evidence type="ECO:0000313" key="8">
    <source>
        <dbReference type="Proteomes" id="UP000063275"/>
    </source>
</evidence>
<dbReference type="OrthoDB" id="9805416at2"/>
<dbReference type="CDD" id="cd12183">
    <property type="entry name" value="LDH_like_2"/>
    <property type="match status" value="1"/>
</dbReference>
<dbReference type="Pfam" id="PF02826">
    <property type="entry name" value="2-Hacid_dh_C"/>
    <property type="match status" value="1"/>
</dbReference>
<feature type="domain" description="D-isomer specific 2-hydroxyacid dehydrogenase catalytic" evidence="5">
    <location>
        <begin position="7"/>
        <end position="331"/>
    </location>
</feature>
<dbReference type="Proteomes" id="UP000063275">
    <property type="component" value="Chromosome"/>
</dbReference>
<dbReference type="PANTHER" id="PTHR43026:SF1">
    <property type="entry name" value="2-HYDROXYACID DEHYDROGENASE HOMOLOG 1-RELATED"/>
    <property type="match status" value="1"/>
</dbReference>
<feature type="domain" description="D-isomer specific 2-hydroxyacid dehydrogenase NAD-binding" evidence="6">
    <location>
        <begin position="112"/>
        <end position="300"/>
    </location>
</feature>
<dbReference type="KEGG" id="fhw:RN87_05565"/>
<name>A0A0S2ZM59_9FUSO</name>
<dbReference type="InterPro" id="IPR029753">
    <property type="entry name" value="D-isomer_DH_CS"/>
</dbReference>
<dbReference type="RefSeq" id="WP_029493271.1">
    <property type="nucleotide sequence ID" value="NZ_ATKF01000063.1"/>
</dbReference>
<comment type="similarity">
    <text evidence="1 4">Belongs to the D-isomer specific 2-hydroxyacid dehydrogenase family.</text>
</comment>
<dbReference type="SUPFAM" id="SSF52283">
    <property type="entry name" value="Formate/glycerate dehydrogenase catalytic domain-like"/>
    <property type="match status" value="1"/>
</dbReference>
<evidence type="ECO:0000256" key="4">
    <source>
        <dbReference type="RuleBase" id="RU003719"/>
    </source>
</evidence>